<dbReference type="Pfam" id="PF13234">
    <property type="entry name" value="MTR4_beta-barrel"/>
    <property type="match status" value="1"/>
</dbReference>
<accession>A0A9P3GQ18</accession>
<dbReference type="OrthoDB" id="64767at2759"/>
<dbReference type="InterPro" id="IPR025696">
    <property type="entry name" value="Beta-barrel_MTR4"/>
</dbReference>
<dbReference type="EMBL" id="BPQB01000094">
    <property type="protein sequence ID" value="GJE98776.1"/>
    <property type="molecule type" value="Genomic_DNA"/>
</dbReference>
<dbReference type="Gene3D" id="1.20.1500.20">
    <property type="match status" value="1"/>
</dbReference>
<evidence type="ECO:0000313" key="3">
    <source>
        <dbReference type="Proteomes" id="UP000703269"/>
    </source>
</evidence>
<proteinExistence type="predicted"/>
<protein>
    <submittedName>
        <fullName evidence="2">rRNA-processing arch domain-containing protein</fullName>
    </submittedName>
</protein>
<organism evidence="2 3">
    <name type="scientific">Phanerochaete sordida</name>
    <dbReference type="NCBI Taxonomy" id="48140"/>
    <lineage>
        <taxon>Eukaryota</taxon>
        <taxon>Fungi</taxon>
        <taxon>Dikarya</taxon>
        <taxon>Basidiomycota</taxon>
        <taxon>Agaricomycotina</taxon>
        <taxon>Agaricomycetes</taxon>
        <taxon>Polyporales</taxon>
        <taxon>Phanerochaetaceae</taxon>
        <taxon>Phanerochaete</taxon>
    </lineage>
</organism>
<keyword evidence="3" id="KW-1185">Reference proteome</keyword>
<dbReference type="Proteomes" id="UP000703269">
    <property type="component" value="Unassembled WGS sequence"/>
</dbReference>
<dbReference type="AlphaFoldDB" id="A0A9P3GQ18"/>
<reference evidence="2 3" key="1">
    <citation type="submission" date="2021-08" db="EMBL/GenBank/DDBJ databases">
        <title>Draft Genome Sequence of Phanerochaete sordida strain YK-624.</title>
        <authorList>
            <person name="Mori T."/>
            <person name="Dohra H."/>
            <person name="Suzuki T."/>
            <person name="Kawagishi H."/>
            <person name="Hirai H."/>
        </authorList>
    </citation>
    <scope>NUCLEOTIDE SEQUENCE [LARGE SCALE GENOMIC DNA]</scope>
    <source>
        <strain evidence="2 3">YK-624</strain>
    </source>
</reference>
<sequence>MTPTFAGLFPCPSGQKGDPEVVFVLIFTPESVSHLRAYLTTDIRSPQARVTVWKTIQEVRRRFPDGMLLLDPVQNMHITDNKFTQLVKKIAITELNSIPLHQDARLPELYTLSKQKVKVSDRCRELKKKILATHDVCR</sequence>
<gene>
    <name evidence="2" type="ORF">PsYK624_150120</name>
</gene>
<feature type="domain" description="Exosome RNA helicase MTR4-like beta-barrel" evidence="1">
    <location>
        <begin position="6"/>
        <end position="130"/>
    </location>
</feature>
<evidence type="ECO:0000259" key="1">
    <source>
        <dbReference type="Pfam" id="PF13234"/>
    </source>
</evidence>
<evidence type="ECO:0000313" key="2">
    <source>
        <dbReference type="EMBL" id="GJE98776.1"/>
    </source>
</evidence>
<comment type="caution">
    <text evidence="2">The sequence shown here is derived from an EMBL/GenBank/DDBJ whole genome shotgun (WGS) entry which is preliminary data.</text>
</comment>
<name>A0A9P3GQ18_9APHY</name>